<evidence type="ECO:0000313" key="3">
    <source>
        <dbReference type="Proteomes" id="UP001218362"/>
    </source>
</evidence>
<keyword evidence="1" id="KW-0732">Signal</keyword>
<sequence length="233" mass="24756">MIVQTGARLRKTIRFFGALLAVTLLPAAAQAAHWYYDNALGEVPASEKITPEEPKPVQVLFEFQRDGEPNPKGTKVVKPWALEDIKGTGAFADVVEGPTADGAILSIKFNNIVKQEELDKAKKDGFGAGLGFGLFGGVFATDHYVATLEYIPHTGAEPVKVEIPHALYMTYGKQKKELVIPGTEVKNGDEAVKTVVRQALARGVNDILAKLAAPAGEPAVAQPAVEAGSEPAA</sequence>
<evidence type="ECO:0000313" key="2">
    <source>
        <dbReference type="EMBL" id="WEK47222.1"/>
    </source>
</evidence>
<feature type="signal peptide" evidence="1">
    <location>
        <begin position="1"/>
        <end position="31"/>
    </location>
</feature>
<proteinExistence type="predicted"/>
<gene>
    <name evidence="2" type="ORF">P0Y56_02765</name>
</gene>
<accession>A0AAJ5X9Q4</accession>
<organism evidence="2 3">
    <name type="scientific">Candidatus Andeanibacterium colombiense</name>
    <dbReference type="NCBI Taxonomy" id="3121345"/>
    <lineage>
        <taxon>Bacteria</taxon>
        <taxon>Pseudomonadati</taxon>
        <taxon>Pseudomonadota</taxon>
        <taxon>Alphaproteobacteria</taxon>
        <taxon>Sphingomonadales</taxon>
        <taxon>Sphingomonadaceae</taxon>
        <taxon>Candidatus Andeanibacterium</taxon>
    </lineage>
</organism>
<reference evidence="2" key="1">
    <citation type="submission" date="2023-03" db="EMBL/GenBank/DDBJ databases">
        <title>Andean soil-derived lignocellulolytic bacterial consortium as a source of novel taxa and putative plastic-active enzymes.</title>
        <authorList>
            <person name="Diaz-Garcia L."/>
            <person name="Chuvochina M."/>
            <person name="Feuerriegel G."/>
            <person name="Bunk B."/>
            <person name="Sproer C."/>
            <person name="Streit W.R."/>
            <person name="Rodriguez L.M."/>
            <person name="Overmann J."/>
            <person name="Jimenez D.J."/>
        </authorList>
    </citation>
    <scope>NUCLEOTIDE SEQUENCE</scope>
    <source>
        <strain evidence="2">MAG 26</strain>
    </source>
</reference>
<feature type="chain" id="PRO_5042488919" evidence="1">
    <location>
        <begin position="32"/>
        <end position="233"/>
    </location>
</feature>
<protein>
    <submittedName>
        <fullName evidence="2">Uncharacterized protein</fullName>
    </submittedName>
</protein>
<dbReference type="Proteomes" id="UP001218362">
    <property type="component" value="Chromosome"/>
</dbReference>
<evidence type="ECO:0000256" key="1">
    <source>
        <dbReference type="SAM" id="SignalP"/>
    </source>
</evidence>
<dbReference type="EMBL" id="CP119316">
    <property type="protein sequence ID" value="WEK47222.1"/>
    <property type="molecule type" value="Genomic_DNA"/>
</dbReference>
<name>A0AAJ5X9Q4_9SPHN</name>
<dbReference type="AlphaFoldDB" id="A0AAJ5X9Q4"/>
<dbReference type="KEGG" id="acob:P0Y56_02765"/>